<feature type="transmembrane region" description="Helical" evidence="1">
    <location>
        <begin position="47"/>
        <end position="69"/>
    </location>
</feature>
<comment type="caution">
    <text evidence="2">The sequence shown here is derived from an EMBL/GenBank/DDBJ whole genome shotgun (WGS) entry which is preliminary data.</text>
</comment>
<dbReference type="EMBL" id="QLIX01000002">
    <property type="protein sequence ID" value="RAI60193.1"/>
    <property type="molecule type" value="Genomic_DNA"/>
</dbReference>
<protein>
    <submittedName>
        <fullName evidence="2">DUF1467 domain-containing protein</fullName>
    </submittedName>
</protein>
<keyword evidence="1" id="KW-1133">Transmembrane helix</keyword>
<reference evidence="3" key="1">
    <citation type="submission" date="2018-06" db="EMBL/GenBank/DDBJ databases">
        <authorList>
            <person name="Khan S.A."/>
        </authorList>
    </citation>
    <scope>NUCLEOTIDE SEQUENCE [LARGE SCALE GENOMIC DNA]</scope>
    <source>
        <strain evidence="3">DB-1506</strain>
    </source>
</reference>
<accession>A0A327MDQ6</accession>
<dbReference type="OrthoDB" id="9804637at2"/>
<evidence type="ECO:0000313" key="2">
    <source>
        <dbReference type="EMBL" id="RAI60193.1"/>
    </source>
</evidence>
<dbReference type="Pfam" id="PF07330">
    <property type="entry name" value="DUF1467"/>
    <property type="match status" value="1"/>
</dbReference>
<evidence type="ECO:0000256" key="1">
    <source>
        <dbReference type="SAM" id="Phobius"/>
    </source>
</evidence>
<name>A0A327MDQ6_9PROT</name>
<evidence type="ECO:0000313" key="3">
    <source>
        <dbReference type="Proteomes" id="UP000249065"/>
    </source>
</evidence>
<proteinExistence type="predicted"/>
<keyword evidence="1" id="KW-0812">Transmembrane</keyword>
<dbReference type="RefSeq" id="WP_111468379.1">
    <property type="nucleotide sequence ID" value="NZ_QLIX01000002.1"/>
</dbReference>
<organism evidence="2 3">
    <name type="scientific">Roseicella frigidaeris</name>
    <dbReference type="NCBI Taxonomy" id="2230885"/>
    <lineage>
        <taxon>Bacteria</taxon>
        <taxon>Pseudomonadati</taxon>
        <taxon>Pseudomonadota</taxon>
        <taxon>Alphaproteobacteria</taxon>
        <taxon>Acetobacterales</taxon>
        <taxon>Roseomonadaceae</taxon>
        <taxon>Roseicella</taxon>
    </lineage>
</organism>
<keyword evidence="3" id="KW-1185">Reference proteome</keyword>
<dbReference type="Proteomes" id="UP000249065">
    <property type="component" value="Unassembled WGS sequence"/>
</dbReference>
<sequence length="86" mass="9813">MGWFSGVVVYLLIWWVALFAVLPIGTQPNPEGDEQTGWRGVPQRPQLLRKVVITTLVSAILWLAVFALIESDWISFRSGWWAMPDK</sequence>
<feature type="transmembrane region" description="Helical" evidence="1">
    <location>
        <begin position="6"/>
        <end position="26"/>
    </location>
</feature>
<dbReference type="AlphaFoldDB" id="A0A327MDQ6"/>
<gene>
    <name evidence="2" type="ORF">DOO78_03685</name>
</gene>
<dbReference type="InterPro" id="IPR009935">
    <property type="entry name" value="DUF1467"/>
</dbReference>
<keyword evidence="1" id="KW-0472">Membrane</keyword>